<dbReference type="Proteomes" id="UP000192042">
    <property type="component" value="Chromosome I"/>
</dbReference>
<evidence type="ECO:0000313" key="2">
    <source>
        <dbReference type="EMBL" id="SLM46206.1"/>
    </source>
</evidence>
<reference evidence="2 3" key="1">
    <citation type="submission" date="2017-03" db="EMBL/GenBank/DDBJ databases">
        <authorList>
            <person name="Afonso C.L."/>
            <person name="Miller P.J."/>
            <person name="Scott M.A."/>
            <person name="Spackman E."/>
            <person name="Goraichik I."/>
            <person name="Dimitrov K.M."/>
            <person name="Suarez D.L."/>
            <person name="Swayne D.E."/>
        </authorList>
    </citation>
    <scope>NUCLEOTIDE SEQUENCE [LARGE SCALE GENOMIC DNA]</scope>
    <source>
        <strain evidence="2">Genome sequencing of Nitrospira japonica strain NJ11</strain>
    </source>
</reference>
<proteinExistence type="predicted"/>
<evidence type="ECO:0000256" key="1">
    <source>
        <dbReference type="SAM" id="SignalP"/>
    </source>
</evidence>
<dbReference type="STRING" id="1325564.NSJP_0034"/>
<sequence length="185" mass="20320">MHAFLVFVLAALLCVASPLSAQTPCASCLNTVEEGLRACLGNAFSSEDRVACEDKRQAQMQACVAGECKVERDEQAVRERRSEPQVPKRSGLTPYTPTSIEWLALTANAQLQEQASADRPYSLHVVEADPETLAIVVRHQPGASREQMARSIATARQVIMSTAKRHGWDAWVKIQERVEPVPAKP</sequence>
<name>A0A1W1HZM6_9BACT</name>
<dbReference type="OrthoDB" id="9798940at2"/>
<dbReference type="RefSeq" id="WP_080884936.1">
    <property type="nucleotide sequence ID" value="NZ_LT828648.1"/>
</dbReference>
<feature type="signal peptide" evidence="1">
    <location>
        <begin position="1"/>
        <end position="21"/>
    </location>
</feature>
<feature type="chain" id="PRO_5012348139" description="Secreted protein" evidence="1">
    <location>
        <begin position="22"/>
        <end position="185"/>
    </location>
</feature>
<evidence type="ECO:0000313" key="3">
    <source>
        <dbReference type="Proteomes" id="UP000192042"/>
    </source>
</evidence>
<keyword evidence="3" id="KW-1185">Reference proteome</keyword>
<evidence type="ECO:0008006" key="4">
    <source>
        <dbReference type="Google" id="ProtNLM"/>
    </source>
</evidence>
<dbReference type="EMBL" id="LT828648">
    <property type="protein sequence ID" value="SLM46206.1"/>
    <property type="molecule type" value="Genomic_DNA"/>
</dbReference>
<keyword evidence="1" id="KW-0732">Signal</keyword>
<accession>A0A1W1HZM6</accession>
<dbReference type="AlphaFoldDB" id="A0A1W1HZM6"/>
<organism evidence="2 3">
    <name type="scientific">Nitrospira japonica</name>
    <dbReference type="NCBI Taxonomy" id="1325564"/>
    <lineage>
        <taxon>Bacteria</taxon>
        <taxon>Pseudomonadati</taxon>
        <taxon>Nitrospirota</taxon>
        <taxon>Nitrospiria</taxon>
        <taxon>Nitrospirales</taxon>
        <taxon>Nitrospiraceae</taxon>
        <taxon>Nitrospira</taxon>
    </lineage>
</organism>
<dbReference type="KEGG" id="nja:NSJP_0034"/>
<protein>
    <recommendedName>
        <fullName evidence="4">Secreted protein</fullName>
    </recommendedName>
</protein>
<gene>
    <name evidence="2" type="ORF">NSJP_0034</name>
</gene>